<dbReference type="Proteomes" id="UP001291687">
    <property type="component" value="Unassembled WGS sequence"/>
</dbReference>
<dbReference type="EMBL" id="JARJFB010000115">
    <property type="protein sequence ID" value="MEA0971325.1"/>
    <property type="molecule type" value="Genomic_DNA"/>
</dbReference>
<accession>A0ABU5NDT2</accession>
<keyword evidence="2" id="KW-1185">Reference proteome</keyword>
<evidence type="ECO:0000313" key="1">
    <source>
        <dbReference type="EMBL" id="MEA0971325.1"/>
    </source>
</evidence>
<reference evidence="1 2" key="1">
    <citation type="submission" date="2023-03" db="EMBL/GenBank/DDBJ databases">
        <title>Host association and intracellularity evolved multiple times independently in the Rickettsiales.</title>
        <authorList>
            <person name="Castelli M."/>
            <person name="Nardi T."/>
            <person name="Gammuto L."/>
            <person name="Bellinzona G."/>
            <person name="Sabaneyeva E."/>
            <person name="Potekhin A."/>
            <person name="Serra V."/>
            <person name="Petroni G."/>
            <person name="Sassera D."/>
        </authorList>
    </citation>
    <scope>NUCLEOTIDE SEQUENCE [LARGE SCALE GENOMIC DNA]</scope>
    <source>
        <strain evidence="1 2">Sr 2-6</strain>
    </source>
</reference>
<comment type="caution">
    <text evidence="1">The sequence shown here is derived from an EMBL/GenBank/DDBJ whole genome shotgun (WGS) entry which is preliminary data.</text>
</comment>
<dbReference type="RefSeq" id="WP_322777227.1">
    <property type="nucleotide sequence ID" value="NZ_JARJFB010000115.1"/>
</dbReference>
<organism evidence="1 2">
    <name type="scientific">Candidatus Megaera venefica</name>
    <dbReference type="NCBI Taxonomy" id="2055910"/>
    <lineage>
        <taxon>Bacteria</taxon>
        <taxon>Pseudomonadati</taxon>
        <taxon>Pseudomonadota</taxon>
        <taxon>Alphaproteobacteria</taxon>
        <taxon>Rickettsiales</taxon>
        <taxon>Rickettsiaceae</taxon>
        <taxon>Candidatus Megaera</taxon>
    </lineage>
</organism>
<protein>
    <submittedName>
        <fullName evidence="1">Uncharacterized protein</fullName>
    </submittedName>
</protein>
<evidence type="ECO:0000313" key="2">
    <source>
        <dbReference type="Proteomes" id="UP001291687"/>
    </source>
</evidence>
<sequence length="124" mass="14092">MGLSKDDFDSMLCEISSNSNIKIQESLWRIPNSVSDIKNISQYLNGDTYNELLELYKGYFINNDAIKLFLQNGLLNPHIIFIKPEVSVAITLIPISTAPLFSRVHEENIVILTKSMLLQNIVCF</sequence>
<proteinExistence type="predicted"/>
<name>A0ABU5NDT2_9RICK</name>
<gene>
    <name evidence="1" type="ORF">Megvenef_01301</name>
</gene>